<dbReference type="OrthoDB" id="126630at2759"/>
<proteinExistence type="predicted"/>
<gene>
    <name evidence="1" type="ORF">PITG_18982</name>
</gene>
<dbReference type="GeneID" id="9477151"/>
<sequence>MSDPAPKNTQVSDFVKNWRQKNPNDSMAPLIDLCDGRRYDQINIEILSDTSMMFSAISSRIPTPAKQGRFHILGMARKPIHYA</sequence>
<protein>
    <submittedName>
        <fullName evidence="1">Uncharacterized protein</fullName>
    </submittedName>
</protein>
<dbReference type="OMA" id="EICNGHR"/>
<accession>D0NZ88</accession>
<dbReference type="EMBL" id="DS028194">
    <property type="protein sequence ID" value="EEY68882.1"/>
    <property type="molecule type" value="Genomic_DNA"/>
</dbReference>
<evidence type="ECO:0000313" key="1">
    <source>
        <dbReference type="EMBL" id="EEY68882.1"/>
    </source>
</evidence>
<dbReference type="AlphaFoldDB" id="D0NZ88"/>
<dbReference type="KEGG" id="pif:PITG_18982"/>
<name>D0NZ88_PHYIT</name>
<evidence type="ECO:0000313" key="2">
    <source>
        <dbReference type="Proteomes" id="UP000006643"/>
    </source>
</evidence>
<dbReference type="Proteomes" id="UP000006643">
    <property type="component" value="Unassembled WGS sequence"/>
</dbReference>
<dbReference type="RefSeq" id="XP_002997341.1">
    <property type="nucleotide sequence ID" value="XM_002997295.1"/>
</dbReference>
<keyword evidence="2" id="KW-1185">Reference proteome</keyword>
<reference evidence="2" key="1">
    <citation type="journal article" date="2009" name="Nature">
        <title>Genome sequence and analysis of the Irish potato famine pathogen Phytophthora infestans.</title>
        <authorList>
            <consortium name="The Broad Institute Genome Sequencing Platform"/>
            <person name="Haas B.J."/>
            <person name="Kamoun S."/>
            <person name="Zody M.C."/>
            <person name="Jiang R.H."/>
            <person name="Handsaker R.E."/>
            <person name="Cano L.M."/>
            <person name="Grabherr M."/>
            <person name="Kodira C.D."/>
            <person name="Raffaele S."/>
            <person name="Torto-Alalibo T."/>
            <person name="Bozkurt T.O."/>
            <person name="Ah-Fong A.M."/>
            <person name="Alvarado L."/>
            <person name="Anderson V.L."/>
            <person name="Armstrong M.R."/>
            <person name="Avrova A."/>
            <person name="Baxter L."/>
            <person name="Beynon J."/>
            <person name="Boevink P.C."/>
            <person name="Bollmann S.R."/>
            <person name="Bos J.I."/>
            <person name="Bulone V."/>
            <person name="Cai G."/>
            <person name="Cakir C."/>
            <person name="Carrington J.C."/>
            <person name="Chawner M."/>
            <person name="Conti L."/>
            <person name="Costanzo S."/>
            <person name="Ewan R."/>
            <person name="Fahlgren N."/>
            <person name="Fischbach M.A."/>
            <person name="Fugelstad J."/>
            <person name="Gilroy E.M."/>
            <person name="Gnerre S."/>
            <person name="Green P.J."/>
            <person name="Grenville-Briggs L.J."/>
            <person name="Griffith J."/>
            <person name="Grunwald N.J."/>
            <person name="Horn K."/>
            <person name="Horner N.R."/>
            <person name="Hu C.H."/>
            <person name="Huitema E."/>
            <person name="Jeong D.H."/>
            <person name="Jones A.M."/>
            <person name="Jones J.D."/>
            <person name="Jones R.W."/>
            <person name="Karlsson E.K."/>
            <person name="Kunjeti S.G."/>
            <person name="Lamour K."/>
            <person name="Liu Z."/>
            <person name="Ma L."/>
            <person name="Maclean D."/>
            <person name="Chibucos M.C."/>
            <person name="McDonald H."/>
            <person name="McWalters J."/>
            <person name="Meijer H.J."/>
            <person name="Morgan W."/>
            <person name="Morris P.F."/>
            <person name="Munro C.A."/>
            <person name="O'Neill K."/>
            <person name="Ospina-Giraldo M."/>
            <person name="Pinzon A."/>
            <person name="Pritchard L."/>
            <person name="Ramsahoye B."/>
            <person name="Ren Q."/>
            <person name="Restrepo S."/>
            <person name="Roy S."/>
            <person name="Sadanandom A."/>
            <person name="Savidor A."/>
            <person name="Schornack S."/>
            <person name="Schwartz D.C."/>
            <person name="Schumann U.D."/>
            <person name="Schwessinger B."/>
            <person name="Seyer L."/>
            <person name="Sharpe T."/>
            <person name="Silvar C."/>
            <person name="Song J."/>
            <person name="Studholme D.J."/>
            <person name="Sykes S."/>
            <person name="Thines M."/>
            <person name="van de Vondervoort P.J."/>
            <person name="Phuntumart V."/>
            <person name="Wawra S."/>
            <person name="Weide R."/>
            <person name="Win J."/>
            <person name="Young C."/>
            <person name="Zhou S."/>
            <person name="Fry W."/>
            <person name="Meyers B.C."/>
            <person name="van West P."/>
            <person name="Ristaino J."/>
            <person name="Govers F."/>
            <person name="Birch P.R."/>
            <person name="Whisson S.C."/>
            <person name="Judelson H.S."/>
            <person name="Nusbaum C."/>
        </authorList>
    </citation>
    <scope>NUCLEOTIDE SEQUENCE [LARGE SCALE GENOMIC DNA]</scope>
    <source>
        <strain evidence="2">T30-4</strain>
    </source>
</reference>
<dbReference type="VEuPathDB" id="FungiDB:PITG_18982"/>
<organism evidence="1 2">
    <name type="scientific">Phytophthora infestans (strain T30-4)</name>
    <name type="common">Potato late blight agent</name>
    <dbReference type="NCBI Taxonomy" id="403677"/>
    <lineage>
        <taxon>Eukaryota</taxon>
        <taxon>Sar</taxon>
        <taxon>Stramenopiles</taxon>
        <taxon>Oomycota</taxon>
        <taxon>Peronosporomycetes</taxon>
        <taxon>Peronosporales</taxon>
        <taxon>Peronosporaceae</taxon>
        <taxon>Phytophthora</taxon>
    </lineage>
</organism>
<dbReference type="HOGENOM" id="CLU_2547504_0_0_1"/>
<dbReference type="InParanoid" id="D0NZ88"/>